<keyword evidence="1 4" id="KW-0479">Metal-binding</keyword>
<evidence type="ECO:0000259" key="6">
    <source>
        <dbReference type="PROSITE" id="PS50023"/>
    </source>
</evidence>
<name>L8H4M5_ACACF</name>
<dbReference type="PROSITE" id="PS50023">
    <property type="entry name" value="LIM_DOMAIN_2"/>
    <property type="match status" value="1"/>
</dbReference>
<dbReference type="Gene3D" id="2.10.110.10">
    <property type="entry name" value="Cysteine Rich Protein"/>
    <property type="match status" value="1"/>
</dbReference>
<evidence type="ECO:0000256" key="4">
    <source>
        <dbReference type="PROSITE-ProRule" id="PRU00125"/>
    </source>
</evidence>
<dbReference type="CDD" id="cd09358">
    <property type="entry name" value="LIM_Mical_like"/>
    <property type="match status" value="1"/>
</dbReference>
<evidence type="ECO:0000256" key="3">
    <source>
        <dbReference type="ARBA" id="ARBA00023038"/>
    </source>
</evidence>
<dbReference type="SMART" id="SM00132">
    <property type="entry name" value="LIM"/>
    <property type="match status" value="1"/>
</dbReference>
<dbReference type="Proteomes" id="UP000011083">
    <property type="component" value="Unassembled WGS sequence"/>
</dbReference>
<protein>
    <submittedName>
        <fullName evidence="7">LIM domain containing protein</fullName>
    </submittedName>
</protein>
<keyword evidence="3 4" id="KW-0440">LIM domain</keyword>
<evidence type="ECO:0000313" key="7">
    <source>
        <dbReference type="EMBL" id="ELR20105.1"/>
    </source>
</evidence>
<dbReference type="KEGG" id="acan:ACA1_115050"/>
<evidence type="ECO:0000256" key="2">
    <source>
        <dbReference type="ARBA" id="ARBA00022833"/>
    </source>
</evidence>
<dbReference type="AlphaFoldDB" id="L8H4M5"/>
<dbReference type="Pfam" id="PF00412">
    <property type="entry name" value="LIM"/>
    <property type="match status" value="1"/>
</dbReference>
<dbReference type="VEuPathDB" id="AmoebaDB:ACA1_115050"/>
<dbReference type="SUPFAM" id="SSF57716">
    <property type="entry name" value="Glucocorticoid receptor-like (DNA-binding domain)"/>
    <property type="match status" value="2"/>
</dbReference>
<dbReference type="EMBL" id="KB007926">
    <property type="protein sequence ID" value="ELR20105.1"/>
    <property type="molecule type" value="Genomic_DNA"/>
</dbReference>
<dbReference type="RefSeq" id="XP_004342215.1">
    <property type="nucleotide sequence ID" value="XM_004342166.1"/>
</dbReference>
<accession>L8H4M5</accession>
<feature type="compositionally biased region" description="Basic and acidic residues" evidence="5">
    <location>
        <begin position="174"/>
        <end position="191"/>
    </location>
</feature>
<sequence length="241" mass="26041">MSFVASKNSQCHFCGKTVYAMEKMDADGKSMHKACFKCEHCQCVLKLGNFAAMGGRYFCKPHFKQLFKEKGNYHSGFGSEDAKSKWAPQAVVYGAPGANFMKASGSEWDSRQTKSFRMPRPRTDADIDAPKSSTLTLEPKPPPRESLAQLASVGALKSVGERWGSPPTGPAADASRDQRRRAALEARKSETDSPISPRAAEKDETPAAASPEVKITPAATPSPPLLPPPPPLPPRPRPSTS</sequence>
<dbReference type="GO" id="GO:0046872">
    <property type="term" value="F:metal ion binding"/>
    <property type="evidence" value="ECO:0007669"/>
    <property type="project" value="UniProtKB-KW"/>
</dbReference>
<dbReference type="OrthoDB" id="15175at2759"/>
<reference evidence="7 8" key="1">
    <citation type="journal article" date="2013" name="Genome Biol.">
        <title>Genome of Acanthamoeba castellanii highlights extensive lateral gene transfer and early evolution of tyrosine kinase signaling.</title>
        <authorList>
            <person name="Clarke M."/>
            <person name="Lohan A.J."/>
            <person name="Liu B."/>
            <person name="Lagkouvardos I."/>
            <person name="Roy S."/>
            <person name="Zafar N."/>
            <person name="Bertelli C."/>
            <person name="Schilde C."/>
            <person name="Kianianmomeni A."/>
            <person name="Burglin T.R."/>
            <person name="Frech C."/>
            <person name="Turcotte B."/>
            <person name="Kopec K.O."/>
            <person name="Synnott J.M."/>
            <person name="Choo C."/>
            <person name="Paponov I."/>
            <person name="Finkler A."/>
            <person name="Soon Heng Tan C."/>
            <person name="Hutchins A.P."/>
            <person name="Weinmeier T."/>
            <person name="Rattei T."/>
            <person name="Chu J.S."/>
            <person name="Gimenez G."/>
            <person name="Irimia M."/>
            <person name="Rigden D.J."/>
            <person name="Fitzpatrick D.A."/>
            <person name="Lorenzo-Morales J."/>
            <person name="Bateman A."/>
            <person name="Chiu C.H."/>
            <person name="Tang P."/>
            <person name="Hegemann P."/>
            <person name="Fromm H."/>
            <person name="Raoult D."/>
            <person name="Greub G."/>
            <person name="Miranda-Saavedra D."/>
            <person name="Chen N."/>
            <person name="Nash P."/>
            <person name="Ginger M.L."/>
            <person name="Horn M."/>
            <person name="Schaap P."/>
            <person name="Caler L."/>
            <person name="Loftus B."/>
        </authorList>
    </citation>
    <scope>NUCLEOTIDE SEQUENCE [LARGE SCALE GENOMIC DNA]</scope>
    <source>
        <strain evidence="7 8">Neff</strain>
    </source>
</reference>
<gene>
    <name evidence="7" type="ORF">ACA1_115050</name>
</gene>
<evidence type="ECO:0000256" key="5">
    <source>
        <dbReference type="SAM" id="MobiDB-lite"/>
    </source>
</evidence>
<keyword evidence="8" id="KW-1185">Reference proteome</keyword>
<feature type="domain" description="LIM zinc-binding" evidence="6">
    <location>
        <begin position="9"/>
        <end position="69"/>
    </location>
</feature>
<dbReference type="FunFam" id="2.10.110.10:FF:000002">
    <property type="entry name" value="LIM domain and actin-binding 1"/>
    <property type="match status" value="1"/>
</dbReference>
<dbReference type="InterPro" id="IPR001781">
    <property type="entry name" value="Znf_LIM"/>
</dbReference>
<keyword evidence="2 4" id="KW-0862">Zinc</keyword>
<evidence type="ECO:0000313" key="8">
    <source>
        <dbReference type="Proteomes" id="UP000011083"/>
    </source>
</evidence>
<dbReference type="PANTHER" id="PTHR24206">
    <property type="entry name" value="OS06G0237300 PROTEIN"/>
    <property type="match status" value="1"/>
</dbReference>
<evidence type="ECO:0000256" key="1">
    <source>
        <dbReference type="ARBA" id="ARBA00022723"/>
    </source>
</evidence>
<feature type="region of interest" description="Disordered" evidence="5">
    <location>
        <begin position="103"/>
        <end position="145"/>
    </location>
</feature>
<feature type="compositionally biased region" description="Pro residues" evidence="5">
    <location>
        <begin position="220"/>
        <end position="241"/>
    </location>
</feature>
<proteinExistence type="predicted"/>
<feature type="region of interest" description="Disordered" evidence="5">
    <location>
        <begin position="158"/>
        <end position="241"/>
    </location>
</feature>
<organism evidence="7 8">
    <name type="scientific">Acanthamoeba castellanii (strain ATCC 30010 / Neff)</name>
    <dbReference type="NCBI Taxonomy" id="1257118"/>
    <lineage>
        <taxon>Eukaryota</taxon>
        <taxon>Amoebozoa</taxon>
        <taxon>Discosea</taxon>
        <taxon>Longamoebia</taxon>
        <taxon>Centramoebida</taxon>
        <taxon>Acanthamoebidae</taxon>
        <taxon>Acanthamoeba</taxon>
    </lineage>
</organism>
<dbReference type="GeneID" id="14920949"/>